<dbReference type="InParanoid" id="Q5BF92"/>
<dbReference type="GeneID" id="2876565"/>
<dbReference type="AlphaFoldDB" id="Q5BF92"/>
<sequence length="313" mass="34961">MSSDLFPGFSSQYVTTAHGARIFVRVSPTQDKPPLLLVHGFPQTHAEWHKLTPLLTPHFTVVLVDLRGYGASSIPASANGSGYTKRLMGQDCLSVMDQLGYANQRFAVVGHDRGARVAYRLAFDNPERLSKVVVVDIVPTAAMFARFGNPTAGLKAYHWLFLAQPEPFPEKMIGKEDKGRLFLEQALSSWTAAGTLQAFSETAMERYREAYCDEQRIHATCEDYRAGAYFDRVYDEEDLKKGNKIRVPVLAVWGEEGGFTGPKKSEAKKVQEGPLDVWQRYCVDLRGKGLNCGHFIPEEDPQALADEILQFLL</sequence>
<proteinExistence type="inferred from homology"/>
<dbReference type="InterPro" id="IPR029058">
    <property type="entry name" value="AB_hydrolase_fold"/>
</dbReference>
<comment type="similarity">
    <text evidence="2">Belongs to the AB hydrolase superfamily. Epoxide hydrolase family.</text>
</comment>
<dbReference type="PRINTS" id="PR00111">
    <property type="entry name" value="ABHYDROLASE"/>
</dbReference>
<organism evidence="4 5">
    <name type="scientific">Emericella nidulans (strain FGSC A4 / ATCC 38163 / CBS 112.46 / NRRL 194 / M139)</name>
    <name type="common">Aspergillus nidulans</name>
    <dbReference type="NCBI Taxonomy" id="227321"/>
    <lineage>
        <taxon>Eukaryota</taxon>
        <taxon>Fungi</taxon>
        <taxon>Dikarya</taxon>
        <taxon>Ascomycota</taxon>
        <taxon>Pezizomycotina</taxon>
        <taxon>Eurotiomycetes</taxon>
        <taxon>Eurotiomycetidae</taxon>
        <taxon>Eurotiales</taxon>
        <taxon>Aspergillaceae</taxon>
        <taxon>Aspergillus</taxon>
        <taxon>Aspergillus subgen. Nidulantes</taxon>
    </lineage>
</organism>
<dbReference type="Proteomes" id="UP000000560">
    <property type="component" value="Chromosome VIII"/>
</dbReference>
<evidence type="ECO:0000256" key="2">
    <source>
        <dbReference type="ARBA" id="ARBA00038334"/>
    </source>
</evidence>
<evidence type="ECO:0000313" key="4">
    <source>
        <dbReference type="EMBL" id="CBF88783.1"/>
    </source>
</evidence>
<dbReference type="InterPro" id="IPR000073">
    <property type="entry name" value="AB_hydrolase_1"/>
</dbReference>
<dbReference type="PANTHER" id="PTHR43329">
    <property type="entry name" value="EPOXIDE HYDROLASE"/>
    <property type="match status" value="1"/>
</dbReference>
<dbReference type="OrthoDB" id="408373at2759"/>
<dbReference type="InterPro" id="IPR000639">
    <property type="entry name" value="Epox_hydrolase-like"/>
</dbReference>
<dbReference type="ESTHER" id="emeni-q5bf92">
    <property type="family name" value="Haloacetate_dehalogenase"/>
</dbReference>
<dbReference type="eggNOG" id="KOG4178">
    <property type="taxonomic scope" value="Eukaryota"/>
</dbReference>
<dbReference type="RefSeq" id="XP_658392.1">
    <property type="nucleotide sequence ID" value="XM_653300.1"/>
</dbReference>
<accession>Q5BF92</accession>
<dbReference type="GO" id="GO:0016787">
    <property type="term" value="F:hydrolase activity"/>
    <property type="evidence" value="ECO:0000318"/>
    <property type="project" value="GO_Central"/>
</dbReference>
<gene>
    <name evidence="4" type="ORF">ANIA_00788</name>
</gene>
<dbReference type="EMBL" id="BN001308">
    <property type="protein sequence ID" value="CBF88783.1"/>
    <property type="molecule type" value="Genomic_DNA"/>
</dbReference>
<evidence type="ECO:0000259" key="3">
    <source>
        <dbReference type="Pfam" id="PF00561"/>
    </source>
</evidence>
<accession>C8VQU3</accession>
<feature type="domain" description="AB hydrolase-1" evidence="3">
    <location>
        <begin position="33"/>
        <end position="263"/>
    </location>
</feature>
<reference evidence="5" key="1">
    <citation type="journal article" date="2005" name="Nature">
        <title>Sequencing of Aspergillus nidulans and comparative analysis with A. fumigatus and A. oryzae.</title>
        <authorList>
            <person name="Galagan J.E."/>
            <person name="Calvo S.E."/>
            <person name="Cuomo C."/>
            <person name="Ma L.J."/>
            <person name="Wortman J.R."/>
            <person name="Batzoglou S."/>
            <person name="Lee S.I."/>
            <person name="Basturkmen M."/>
            <person name="Spevak C.C."/>
            <person name="Clutterbuck J."/>
            <person name="Kapitonov V."/>
            <person name="Jurka J."/>
            <person name="Scazzocchio C."/>
            <person name="Farman M."/>
            <person name="Butler J."/>
            <person name="Purcell S."/>
            <person name="Harris S."/>
            <person name="Braus G.H."/>
            <person name="Draht O."/>
            <person name="Busch S."/>
            <person name="D'Enfert C."/>
            <person name="Bouchier C."/>
            <person name="Goldman G.H."/>
            <person name="Bell-Pedersen D."/>
            <person name="Griffiths-Jones S."/>
            <person name="Doonan J.H."/>
            <person name="Yu J."/>
            <person name="Vienken K."/>
            <person name="Pain A."/>
            <person name="Freitag M."/>
            <person name="Selker E.U."/>
            <person name="Archer D.B."/>
            <person name="Penalva M.A."/>
            <person name="Oakley B.R."/>
            <person name="Momany M."/>
            <person name="Tanaka T."/>
            <person name="Kumagai T."/>
            <person name="Asai K."/>
            <person name="Machida M."/>
            <person name="Nierman W.C."/>
            <person name="Denning D.W."/>
            <person name="Caddick M."/>
            <person name="Hynes M."/>
            <person name="Paoletti M."/>
            <person name="Fischer R."/>
            <person name="Miller B."/>
            <person name="Dyer P."/>
            <person name="Sachs M.S."/>
            <person name="Osmani S.A."/>
            <person name="Birren B.W."/>
        </authorList>
    </citation>
    <scope>NUCLEOTIDE SEQUENCE [LARGE SCALE GENOMIC DNA]</scope>
    <source>
        <strain evidence="5">FGSC A4 / ATCC 38163 / CBS 112.46 / NRRL 194 / M139</strain>
    </source>
</reference>
<protein>
    <submittedName>
        <fullName evidence="4">Epoxide hydrolase, putative (AFU_orthologue AFUA_5G08810)</fullName>
    </submittedName>
</protein>
<reference evidence="5" key="2">
    <citation type="journal article" date="2009" name="Fungal Genet. Biol.">
        <title>The 2008 update of the Aspergillus nidulans genome annotation: a community effort.</title>
        <authorList>
            <person name="Wortman J.R."/>
            <person name="Gilsenan J.M."/>
            <person name="Joardar V."/>
            <person name="Deegan J."/>
            <person name="Clutterbuck J."/>
            <person name="Andersen M.R."/>
            <person name="Archer D."/>
            <person name="Bencina M."/>
            <person name="Braus G."/>
            <person name="Coutinho P."/>
            <person name="von Dohren H."/>
            <person name="Doonan J."/>
            <person name="Driessen A.J."/>
            <person name="Durek P."/>
            <person name="Espeso E."/>
            <person name="Fekete E."/>
            <person name="Flipphi M."/>
            <person name="Estrada C.G."/>
            <person name="Geysens S."/>
            <person name="Goldman G."/>
            <person name="de Groot P.W."/>
            <person name="Hansen K."/>
            <person name="Harris S.D."/>
            <person name="Heinekamp T."/>
            <person name="Helmstaedt K."/>
            <person name="Henrissat B."/>
            <person name="Hofmann G."/>
            <person name="Homan T."/>
            <person name="Horio T."/>
            <person name="Horiuchi H."/>
            <person name="James S."/>
            <person name="Jones M."/>
            <person name="Karaffa L."/>
            <person name="Karanyi Z."/>
            <person name="Kato M."/>
            <person name="Keller N."/>
            <person name="Kelly D.E."/>
            <person name="Kiel J.A."/>
            <person name="Kim J.M."/>
            <person name="van der Klei I.J."/>
            <person name="Klis F.M."/>
            <person name="Kovalchuk A."/>
            <person name="Krasevec N."/>
            <person name="Kubicek C.P."/>
            <person name="Liu B."/>
            <person name="Maccabe A."/>
            <person name="Meyer V."/>
            <person name="Mirabito P."/>
            <person name="Miskei M."/>
            <person name="Mos M."/>
            <person name="Mullins J."/>
            <person name="Nelson D.R."/>
            <person name="Nielsen J."/>
            <person name="Oakley B.R."/>
            <person name="Osmani S.A."/>
            <person name="Pakula T."/>
            <person name="Paszewski A."/>
            <person name="Paulsen I."/>
            <person name="Pilsyk S."/>
            <person name="Pocsi I."/>
            <person name="Punt P.J."/>
            <person name="Ram A.F."/>
            <person name="Ren Q."/>
            <person name="Robellet X."/>
            <person name="Robson G."/>
            <person name="Seiboth B."/>
            <person name="van Solingen P."/>
            <person name="Specht T."/>
            <person name="Sun J."/>
            <person name="Taheri-Talesh N."/>
            <person name="Takeshita N."/>
            <person name="Ussery D."/>
            <person name="vanKuyk P.A."/>
            <person name="Visser H."/>
            <person name="van de Vondervoort P.J."/>
            <person name="de Vries R.P."/>
            <person name="Walton J."/>
            <person name="Xiang X."/>
            <person name="Xiong Y."/>
            <person name="Zeng A.P."/>
            <person name="Brandt B.W."/>
            <person name="Cornell M.J."/>
            <person name="van den Hondel C.A."/>
            <person name="Visser J."/>
            <person name="Oliver S.G."/>
            <person name="Turner G."/>
        </authorList>
    </citation>
    <scope>GENOME REANNOTATION</scope>
    <source>
        <strain evidence="5">FGSC A4 / ATCC 38163 / CBS 112.46 / NRRL 194 / M139</strain>
    </source>
</reference>
<dbReference type="Gene3D" id="3.40.50.1820">
    <property type="entry name" value="alpha/beta hydrolase"/>
    <property type="match status" value="1"/>
</dbReference>
<evidence type="ECO:0000256" key="1">
    <source>
        <dbReference type="ARBA" id="ARBA00022801"/>
    </source>
</evidence>
<dbReference type="PRINTS" id="PR00412">
    <property type="entry name" value="EPOXHYDRLASE"/>
</dbReference>
<dbReference type="HOGENOM" id="CLU_020336_7_1_1"/>
<keyword evidence="5" id="KW-1185">Reference proteome</keyword>
<keyword evidence="1 4" id="KW-0378">Hydrolase</keyword>
<dbReference type="KEGG" id="ani:ANIA_00788"/>
<dbReference type="STRING" id="227321.Q5BF92"/>
<name>Q5BF92_EMENI</name>
<evidence type="ECO:0000313" key="5">
    <source>
        <dbReference type="Proteomes" id="UP000000560"/>
    </source>
</evidence>
<dbReference type="SUPFAM" id="SSF53474">
    <property type="entry name" value="alpha/beta-Hydrolases"/>
    <property type="match status" value="1"/>
</dbReference>
<dbReference type="Pfam" id="PF00561">
    <property type="entry name" value="Abhydrolase_1"/>
    <property type="match status" value="1"/>
</dbReference>
<dbReference type="OMA" id="KAYHWLF"/>